<dbReference type="Proteomes" id="UP000053989">
    <property type="component" value="Unassembled WGS sequence"/>
</dbReference>
<gene>
    <name evidence="1" type="ORF">SCLCIDRAFT_1215117</name>
</gene>
<evidence type="ECO:0000313" key="2">
    <source>
        <dbReference type="Proteomes" id="UP000053989"/>
    </source>
</evidence>
<dbReference type="AlphaFoldDB" id="A0A0C3AC77"/>
<dbReference type="OrthoDB" id="3247966at2759"/>
<organism evidence="1 2">
    <name type="scientific">Scleroderma citrinum Foug A</name>
    <dbReference type="NCBI Taxonomy" id="1036808"/>
    <lineage>
        <taxon>Eukaryota</taxon>
        <taxon>Fungi</taxon>
        <taxon>Dikarya</taxon>
        <taxon>Basidiomycota</taxon>
        <taxon>Agaricomycotina</taxon>
        <taxon>Agaricomycetes</taxon>
        <taxon>Agaricomycetidae</taxon>
        <taxon>Boletales</taxon>
        <taxon>Sclerodermatineae</taxon>
        <taxon>Sclerodermataceae</taxon>
        <taxon>Scleroderma</taxon>
    </lineage>
</organism>
<accession>A0A0C3AC77</accession>
<protein>
    <recommendedName>
        <fullName evidence="3">Protein kinase domain-containing protein</fullName>
    </recommendedName>
</protein>
<name>A0A0C3AC77_9AGAM</name>
<proteinExistence type="predicted"/>
<dbReference type="HOGENOM" id="CLU_2198550_0_0_1"/>
<dbReference type="EMBL" id="KN822042">
    <property type="protein sequence ID" value="KIM62522.1"/>
    <property type="molecule type" value="Genomic_DNA"/>
</dbReference>
<reference evidence="1 2" key="1">
    <citation type="submission" date="2014-04" db="EMBL/GenBank/DDBJ databases">
        <authorList>
            <consortium name="DOE Joint Genome Institute"/>
            <person name="Kuo A."/>
            <person name="Kohler A."/>
            <person name="Nagy L.G."/>
            <person name="Floudas D."/>
            <person name="Copeland A."/>
            <person name="Barry K.W."/>
            <person name="Cichocki N."/>
            <person name="Veneault-Fourrey C."/>
            <person name="LaButti K."/>
            <person name="Lindquist E.A."/>
            <person name="Lipzen A."/>
            <person name="Lundell T."/>
            <person name="Morin E."/>
            <person name="Murat C."/>
            <person name="Sun H."/>
            <person name="Tunlid A."/>
            <person name="Henrissat B."/>
            <person name="Grigoriev I.V."/>
            <person name="Hibbett D.S."/>
            <person name="Martin F."/>
            <person name="Nordberg H.P."/>
            <person name="Cantor M.N."/>
            <person name="Hua S.X."/>
        </authorList>
    </citation>
    <scope>NUCLEOTIDE SEQUENCE [LARGE SCALE GENOMIC DNA]</scope>
    <source>
        <strain evidence="1 2">Foug A</strain>
    </source>
</reference>
<dbReference type="InParanoid" id="A0A0C3AC77"/>
<sequence length="108" mass="12635">MLMECLHHWDIRRLSTLHGFEKILGGVVIDKPPNEYTTAISDTRKHLRLLYQRGYVHGDIRDTDIMMPRSDKMKFMMVNFEWARKNGEVRYPMNVNKGPKLAARECGG</sequence>
<reference evidence="2" key="2">
    <citation type="submission" date="2015-01" db="EMBL/GenBank/DDBJ databases">
        <title>Evolutionary Origins and Diversification of the Mycorrhizal Mutualists.</title>
        <authorList>
            <consortium name="DOE Joint Genome Institute"/>
            <consortium name="Mycorrhizal Genomics Consortium"/>
            <person name="Kohler A."/>
            <person name="Kuo A."/>
            <person name="Nagy L.G."/>
            <person name="Floudas D."/>
            <person name="Copeland A."/>
            <person name="Barry K.W."/>
            <person name="Cichocki N."/>
            <person name="Veneault-Fourrey C."/>
            <person name="LaButti K."/>
            <person name="Lindquist E.A."/>
            <person name="Lipzen A."/>
            <person name="Lundell T."/>
            <person name="Morin E."/>
            <person name="Murat C."/>
            <person name="Riley R."/>
            <person name="Ohm R."/>
            <person name="Sun H."/>
            <person name="Tunlid A."/>
            <person name="Henrissat B."/>
            <person name="Grigoriev I.V."/>
            <person name="Hibbett D.S."/>
            <person name="Martin F."/>
        </authorList>
    </citation>
    <scope>NUCLEOTIDE SEQUENCE [LARGE SCALE GENOMIC DNA]</scope>
    <source>
        <strain evidence="2">Foug A</strain>
    </source>
</reference>
<evidence type="ECO:0008006" key="3">
    <source>
        <dbReference type="Google" id="ProtNLM"/>
    </source>
</evidence>
<evidence type="ECO:0000313" key="1">
    <source>
        <dbReference type="EMBL" id="KIM62522.1"/>
    </source>
</evidence>
<keyword evidence="2" id="KW-1185">Reference proteome</keyword>